<name>A0A4R8BJ40_9ACTN</name>
<evidence type="ECO:0000313" key="4">
    <source>
        <dbReference type="EMBL" id="TDW54485.1"/>
    </source>
</evidence>
<dbReference type="FunFam" id="3.20.20.100:FF:000004">
    <property type="entry name" value="Oxidoreductase, aldo/keto reductase"/>
    <property type="match status" value="1"/>
</dbReference>
<dbReference type="PRINTS" id="PR00069">
    <property type="entry name" value="ALDKETRDTASE"/>
</dbReference>
<accession>A0A4R8BJ40</accession>
<organism evidence="4 5">
    <name type="scientific">Kribbella pratensis</name>
    <dbReference type="NCBI Taxonomy" id="2512112"/>
    <lineage>
        <taxon>Bacteria</taxon>
        <taxon>Bacillati</taxon>
        <taxon>Actinomycetota</taxon>
        <taxon>Actinomycetes</taxon>
        <taxon>Propionibacteriales</taxon>
        <taxon>Kribbellaceae</taxon>
        <taxon>Kribbella</taxon>
    </lineage>
</organism>
<dbReference type="InterPro" id="IPR023210">
    <property type="entry name" value="NADP_OxRdtase_dom"/>
</dbReference>
<dbReference type="AlphaFoldDB" id="A0A4R8BJ40"/>
<dbReference type="PANTHER" id="PTHR43364">
    <property type="entry name" value="NADH-SPECIFIC METHYLGLYOXAL REDUCTASE-RELATED"/>
    <property type="match status" value="1"/>
</dbReference>
<sequence length="344" mass="37049">MNRRTLGGTGISVSDVALGAMMFGAMGNPDHEDSVRIIHRAVDAGINLIDTADVYSAGESEEIVGTAIRGRRDDVVLASKFGLPMGEDPNQSGASRRWIRQAVEASLRRLGTDHLDLYQLHRPDHDTDPAETLSALSDLVQAGKILAFGSSMFPAETIVEAQWTAERRGTHRFLTEQTMYSILTRRPEASVFPVTQRHNLGVLTFSPLNGGWLSGRTDLSSSHRASGRPSHYDPSSPTGQAKAAAVAKLSTLAAEVGVTLPQLAVAFARSHPAVTSVLIGPRTQEQLDSLLPAAELDLTADILDRIDEIVPPGTELDPADNYNATPPAIEHAHLRRRLQTSGSF</sequence>
<dbReference type="RefSeq" id="WP_134111239.1">
    <property type="nucleotide sequence ID" value="NZ_SODP01000005.1"/>
</dbReference>
<protein>
    <submittedName>
        <fullName evidence="4">Aryl-alcohol dehydrogenase-like predicted oxidoreductase</fullName>
    </submittedName>
</protein>
<dbReference type="SUPFAM" id="SSF51430">
    <property type="entry name" value="NAD(P)-linked oxidoreductase"/>
    <property type="match status" value="1"/>
</dbReference>
<evidence type="ECO:0000313" key="5">
    <source>
        <dbReference type="Proteomes" id="UP000295146"/>
    </source>
</evidence>
<dbReference type="PANTHER" id="PTHR43364:SF4">
    <property type="entry name" value="NAD(P)-LINKED OXIDOREDUCTASE SUPERFAMILY PROTEIN"/>
    <property type="match status" value="1"/>
</dbReference>
<evidence type="ECO:0000256" key="2">
    <source>
        <dbReference type="SAM" id="MobiDB-lite"/>
    </source>
</evidence>
<dbReference type="OrthoDB" id="3500708at2"/>
<dbReference type="Proteomes" id="UP000295146">
    <property type="component" value="Unassembled WGS sequence"/>
</dbReference>
<dbReference type="GO" id="GO:0005829">
    <property type="term" value="C:cytosol"/>
    <property type="evidence" value="ECO:0007669"/>
    <property type="project" value="TreeGrafter"/>
</dbReference>
<keyword evidence="5" id="KW-1185">Reference proteome</keyword>
<feature type="domain" description="NADP-dependent oxidoreductase" evidence="3">
    <location>
        <begin position="16"/>
        <end position="310"/>
    </location>
</feature>
<evidence type="ECO:0000259" key="3">
    <source>
        <dbReference type="Pfam" id="PF00248"/>
    </source>
</evidence>
<dbReference type="InterPro" id="IPR050523">
    <property type="entry name" value="AKR_Detox_Biosynth"/>
</dbReference>
<proteinExistence type="predicted"/>
<dbReference type="GO" id="GO:0016491">
    <property type="term" value="F:oxidoreductase activity"/>
    <property type="evidence" value="ECO:0007669"/>
    <property type="project" value="UniProtKB-KW"/>
</dbReference>
<dbReference type="EMBL" id="SODP01000005">
    <property type="protein sequence ID" value="TDW54485.1"/>
    <property type="molecule type" value="Genomic_DNA"/>
</dbReference>
<reference evidence="4 5" key="1">
    <citation type="submission" date="2019-03" db="EMBL/GenBank/DDBJ databases">
        <title>Genomic Encyclopedia of Type Strains, Phase III (KMG-III): the genomes of soil and plant-associated and newly described type strains.</title>
        <authorList>
            <person name="Whitman W."/>
        </authorList>
    </citation>
    <scope>NUCLEOTIDE SEQUENCE [LARGE SCALE GENOMIC DNA]</scope>
    <source>
        <strain evidence="4 5">VKM Ac-2573</strain>
    </source>
</reference>
<dbReference type="InterPro" id="IPR020471">
    <property type="entry name" value="AKR"/>
</dbReference>
<dbReference type="Pfam" id="PF00248">
    <property type="entry name" value="Aldo_ket_red"/>
    <property type="match status" value="1"/>
</dbReference>
<comment type="caution">
    <text evidence="4">The sequence shown here is derived from an EMBL/GenBank/DDBJ whole genome shotgun (WGS) entry which is preliminary data.</text>
</comment>
<gene>
    <name evidence="4" type="ORF">EV653_7803</name>
</gene>
<evidence type="ECO:0000256" key="1">
    <source>
        <dbReference type="ARBA" id="ARBA00023002"/>
    </source>
</evidence>
<dbReference type="InterPro" id="IPR036812">
    <property type="entry name" value="NAD(P)_OxRdtase_dom_sf"/>
</dbReference>
<dbReference type="Gene3D" id="3.20.20.100">
    <property type="entry name" value="NADP-dependent oxidoreductase domain"/>
    <property type="match status" value="1"/>
</dbReference>
<feature type="region of interest" description="Disordered" evidence="2">
    <location>
        <begin position="218"/>
        <end position="239"/>
    </location>
</feature>
<keyword evidence="1" id="KW-0560">Oxidoreductase</keyword>